<comment type="cofactor">
    <cofactor evidence="1">
        <name>FMN</name>
        <dbReference type="ChEBI" id="CHEBI:58210"/>
    </cofactor>
</comment>
<evidence type="ECO:0000256" key="1">
    <source>
        <dbReference type="ARBA" id="ARBA00001917"/>
    </source>
</evidence>
<gene>
    <name evidence="7" type="ORF">GCM10022286_28430</name>
</gene>
<keyword evidence="5" id="KW-0560">Oxidoreductase</keyword>
<name>A0ABP7ZN21_9MICO</name>
<accession>A0ABP7ZN21</accession>
<dbReference type="RefSeq" id="WP_344792544.1">
    <property type="nucleotide sequence ID" value="NZ_BAABBV010000002.1"/>
</dbReference>
<dbReference type="Pfam" id="PF00724">
    <property type="entry name" value="Oxidored_FMN"/>
    <property type="match status" value="1"/>
</dbReference>
<reference evidence="7" key="2">
    <citation type="submission" date="2023-12" db="EMBL/GenBank/DDBJ databases">
        <authorList>
            <person name="Sun Q."/>
            <person name="Inoue M."/>
        </authorList>
    </citation>
    <scope>NUCLEOTIDE SEQUENCE</scope>
    <source>
        <strain evidence="7">JCM 17590</strain>
    </source>
</reference>
<comment type="caution">
    <text evidence="7">The sequence shown here is derived from an EMBL/GenBank/DDBJ whole genome shotgun (WGS) entry which is preliminary data.</text>
</comment>
<dbReference type="InterPro" id="IPR001155">
    <property type="entry name" value="OxRdtase_FMN_N"/>
</dbReference>
<protein>
    <submittedName>
        <fullName evidence="7">NADH:flavin oxidoreductase/NADH oxidase</fullName>
    </submittedName>
</protein>
<dbReference type="SUPFAM" id="SSF51395">
    <property type="entry name" value="FMN-linked oxidoreductases"/>
    <property type="match status" value="1"/>
</dbReference>
<keyword evidence="8" id="KW-1185">Reference proteome</keyword>
<evidence type="ECO:0000259" key="6">
    <source>
        <dbReference type="Pfam" id="PF00724"/>
    </source>
</evidence>
<evidence type="ECO:0000256" key="5">
    <source>
        <dbReference type="ARBA" id="ARBA00023002"/>
    </source>
</evidence>
<evidence type="ECO:0000256" key="3">
    <source>
        <dbReference type="ARBA" id="ARBA00022643"/>
    </source>
</evidence>
<dbReference type="InterPro" id="IPR013785">
    <property type="entry name" value="Aldolase_TIM"/>
</dbReference>
<dbReference type="CDD" id="cd02932">
    <property type="entry name" value="OYE_YqiM_FMN"/>
    <property type="match status" value="1"/>
</dbReference>
<reference evidence="7" key="1">
    <citation type="journal article" date="2014" name="Int. J. Syst. Evol. Microbiol.">
        <title>Complete genome of a new Firmicutes species belonging to the dominant human colonic microbiota ('Ruminococcus bicirculans') reveals two chromosomes and a selective capacity to utilize plant glucans.</title>
        <authorList>
            <consortium name="NISC Comparative Sequencing Program"/>
            <person name="Wegmann U."/>
            <person name="Louis P."/>
            <person name="Goesmann A."/>
            <person name="Henrissat B."/>
            <person name="Duncan S.H."/>
            <person name="Flint H.J."/>
        </authorList>
    </citation>
    <scope>NUCLEOTIDE SEQUENCE</scope>
    <source>
        <strain evidence="7">JCM 17590</strain>
    </source>
</reference>
<proteinExistence type="predicted"/>
<organism evidence="7 8">
    <name type="scientific">Gryllotalpicola daejeonensis</name>
    <dbReference type="NCBI Taxonomy" id="993087"/>
    <lineage>
        <taxon>Bacteria</taxon>
        <taxon>Bacillati</taxon>
        <taxon>Actinomycetota</taxon>
        <taxon>Actinomycetes</taxon>
        <taxon>Micrococcales</taxon>
        <taxon>Microbacteriaceae</taxon>
        <taxon>Gryllotalpicola</taxon>
    </lineage>
</organism>
<dbReference type="PANTHER" id="PTHR43303:SF4">
    <property type="entry name" value="NADPH DEHYDROGENASE C23G7.10C-RELATED"/>
    <property type="match status" value="1"/>
</dbReference>
<dbReference type="InterPro" id="IPR044152">
    <property type="entry name" value="YqjM-like"/>
</dbReference>
<keyword evidence="4" id="KW-0521">NADP</keyword>
<evidence type="ECO:0000256" key="4">
    <source>
        <dbReference type="ARBA" id="ARBA00022857"/>
    </source>
</evidence>
<dbReference type="PANTHER" id="PTHR43303">
    <property type="entry name" value="NADPH DEHYDROGENASE C23G7.10C-RELATED"/>
    <property type="match status" value="1"/>
</dbReference>
<evidence type="ECO:0000313" key="7">
    <source>
        <dbReference type="EMBL" id="GAA4165376.1"/>
    </source>
</evidence>
<feature type="domain" description="NADH:flavin oxidoreductase/NADH oxidase N-terminal" evidence="6">
    <location>
        <begin position="4"/>
        <end position="342"/>
    </location>
</feature>
<dbReference type="EMBL" id="BAABBV010000002">
    <property type="protein sequence ID" value="GAA4165376.1"/>
    <property type="molecule type" value="Genomic_DNA"/>
</dbReference>
<dbReference type="Proteomes" id="UP001415169">
    <property type="component" value="Unassembled WGS sequence"/>
</dbReference>
<dbReference type="Gene3D" id="3.20.20.70">
    <property type="entry name" value="Aldolase class I"/>
    <property type="match status" value="1"/>
</dbReference>
<evidence type="ECO:0000256" key="2">
    <source>
        <dbReference type="ARBA" id="ARBA00022630"/>
    </source>
</evidence>
<keyword evidence="3" id="KW-0288">FMN</keyword>
<keyword evidence="2" id="KW-0285">Flavoprotein</keyword>
<sequence>MPSQLFTPITLGPVTFANRVFIAPMCQYSVVKQDGVPTDWHLVHLGSLAAGGASLVITEATAVSPEGRISPQDTGIWNDEQQAAWARIVSFIHERGAKAGIQLQHAGRKASTYAPWGFEGKHGTVPGAEGGWAALGPSAVAYPGYDTPQALDAAGIDKVVADFAAAARRALDAGFEVLELHAAHGYLLHQFLSPLSNRRDDEYGGSLENRARLLMRVLDAVTDAAAGRAAVFVRFSATDWVDGGWNENDTATVARWAHDAGADFFDISTGGNAHADIPVGPGYQVRFAHYVRSLGEVPVGAVGIVTDGAQAEQIVASGQADAVLIAREALRDPHTPQRWARELGADSPDLWQPQYIRARR</sequence>
<evidence type="ECO:0000313" key="8">
    <source>
        <dbReference type="Proteomes" id="UP001415169"/>
    </source>
</evidence>